<organism evidence="2 3">
    <name type="scientific">Auricularia subglabra (strain TFB-10046 / SS5)</name>
    <name type="common">White-rot fungus</name>
    <name type="synonym">Auricularia delicata (strain TFB10046)</name>
    <dbReference type="NCBI Taxonomy" id="717982"/>
    <lineage>
        <taxon>Eukaryota</taxon>
        <taxon>Fungi</taxon>
        <taxon>Dikarya</taxon>
        <taxon>Basidiomycota</taxon>
        <taxon>Agaricomycotina</taxon>
        <taxon>Agaricomycetes</taxon>
        <taxon>Auriculariales</taxon>
        <taxon>Auriculariaceae</taxon>
        <taxon>Auricularia</taxon>
    </lineage>
</organism>
<name>J0L8G5_AURST</name>
<keyword evidence="3" id="KW-1185">Reference proteome</keyword>
<feature type="compositionally biased region" description="Polar residues" evidence="1">
    <location>
        <begin position="62"/>
        <end position="76"/>
    </location>
</feature>
<feature type="compositionally biased region" description="Polar residues" evidence="1">
    <location>
        <begin position="15"/>
        <end position="36"/>
    </location>
</feature>
<dbReference type="InParanoid" id="J0L8G5"/>
<feature type="region of interest" description="Disordered" evidence="1">
    <location>
        <begin position="1"/>
        <end position="109"/>
    </location>
</feature>
<feature type="compositionally biased region" description="Low complexity" evidence="1">
    <location>
        <begin position="90"/>
        <end position="104"/>
    </location>
</feature>
<accession>J0L8G5</accession>
<protein>
    <submittedName>
        <fullName evidence="2">Uncharacterized protein</fullName>
    </submittedName>
</protein>
<sequence>MSHQRQTPPHPGGRQNDTSLFGSAASTLLPSIQQSPAAGDSTIMPGAPAPPFAPPGSAATADFSQLPHSSYATANGQPVEAPPVTPAGPLLGALSSASSTDASSKNPFTEDPFVKETWKLARAKYLEEAIPTGFRPNGSLALEDFDGPDITVSLTTLQQRVNAVRGMRFSGDLVQYEDFEKRFRASLKDEVIALFENAANSLQVVIDLCYSLPWPEMAPQPPAEWVMNCIPEAGETYYSVIDLARAFRYARDWIDSAASAAEVMLILKPAGQYVRPPKKSNSAISKFAQAAATPRILEQLHSRSSSPVQTAPGRQEIQNRRVTIQSPLPQYATPGQAAQALRDAMAPATPASPQLGLGGHITAHYGDISNFLQSAQVNRTLRDGVITANETMPIRADGFAPGNAPTSRGQVSLQLPVATPAMAGQTPGAQSQYATPATVPQFPFNTPVRAPGGEGNLTPITPGQLEASGRPLPHTPYGSAPPPDPFGYYTSGPGFPQPGIFPSASGGGQGPPINMPPLAMPHRKECFHG</sequence>
<dbReference type="EMBL" id="JH688782">
    <property type="protein sequence ID" value="EJD32636.1"/>
    <property type="molecule type" value="Genomic_DNA"/>
</dbReference>
<dbReference type="KEGG" id="adl:AURDEDRAFT_178270"/>
<evidence type="ECO:0000313" key="2">
    <source>
        <dbReference type="EMBL" id="EJD32636.1"/>
    </source>
</evidence>
<gene>
    <name evidence="2" type="ORF">AURDEDRAFT_178270</name>
</gene>
<evidence type="ECO:0000313" key="3">
    <source>
        <dbReference type="Proteomes" id="UP000006514"/>
    </source>
</evidence>
<reference evidence="3" key="1">
    <citation type="journal article" date="2012" name="Science">
        <title>The Paleozoic origin of enzymatic lignin decomposition reconstructed from 31 fungal genomes.</title>
        <authorList>
            <person name="Floudas D."/>
            <person name="Binder M."/>
            <person name="Riley R."/>
            <person name="Barry K."/>
            <person name="Blanchette R.A."/>
            <person name="Henrissat B."/>
            <person name="Martinez A.T."/>
            <person name="Otillar R."/>
            <person name="Spatafora J.W."/>
            <person name="Yadav J.S."/>
            <person name="Aerts A."/>
            <person name="Benoit I."/>
            <person name="Boyd A."/>
            <person name="Carlson A."/>
            <person name="Copeland A."/>
            <person name="Coutinho P.M."/>
            <person name="de Vries R.P."/>
            <person name="Ferreira P."/>
            <person name="Findley K."/>
            <person name="Foster B."/>
            <person name="Gaskell J."/>
            <person name="Glotzer D."/>
            <person name="Gorecki P."/>
            <person name="Heitman J."/>
            <person name="Hesse C."/>
            <person name="Hori C."/>
            <person name="Igarashi K."/>
            <person name="Jurgens J.A."/>
            <person name="Kallen N."/>
            <person name="Kersten P."/>
            <person name="Kohler A."/>
            <person name="Kuees U."/>
            <person name="Kumar T.K.A."/>
            <person name="Kuo A."/>
            <person name="LaButti K."/>
            <person name="Larrondo L.F."/>
            <person name="Lindquist E."/>
            <person name="Ling A."/>
            <person name="Lombard V."/>
            <person name="Lucas S."/>
            <person name="Lundell T."/>
            <person name="Martin R."/>
            <person name="McLaughlin D.J."/>
            <person name="Morgenstern I."/>
            <person name="Morin E."/>
            <person name="Murat C."/>
            <person name="Nagy L.G."/>
            <person name="Nolan M."/>
            <person name="Ohm R.A."/>
            <person name="Patyshakuliyeva A."/>
            <person name="Rokas A."/>
            <person name="Ruiz-Duenas F.J."/>
            <person name="Sabat G."/>
            <person name="Salamov A."/>
            <person name="Samejima M."/>
            <person name="Schmutz J."/>
            <person name="Slot J.C."/>
            <person name="St John F."/>
            <person name="Stenlid J."/>
            <person name="Sun H."/>
            <person name="Sun S."/>
            <person name="Syed K."/>
            <person name="Tsang A."/>
            <person name="Wiebenga A."/>
            <person name="Young D."/>
            <person name="Pisabarro A."/>
            <person name="Eastwood D.C."/>
            <person name="Martin F."/>
            <person name="Cullen D."/>
            <person name="Grigoriev I.V."/>
            <person name="Hibbett D.S."/>
        </authorList>
    </citation>
    <scope>NUCLEOTIDE SEQUENCE [LARGE SCALE GENOMIC DNA]</scope>
    <source>
        <strain evidence="3">TFB10046</strain>
    </source>
</reference>
<feature type="region of interest" description="Disordered" evidence="1">
    <location>
        <begin position="444"/>
        <end position="529"/>
    </location>
</feature>
<dbReference type="Proteomes" id="UP000006514">
    <property type="component" value="Unassembled WGS sequence"/>
</dbReference>
<dbReference type="AlphaFoldDB" id="J0L8G5"/>
<proteinExistence type="predicted"/>
<evidence type="ECO:0000256" key="1">
    <source>
        <dbReference type="SAM" id="MobiDB-lite"/>
    </source>
</evidence>